<dbReference type="RefSeq" id="XP_046054231.1">
    <property type="nucleotide sequence ID" value="XM_046198877.1"/>
</dbReference>
<gene>
    <name evidence="3" type="ORF">BKA55DRAFT_685962</name>
</gene>
<name>A0A9P9KNT0_FUSRE</name>
<evidence type="ECO:0000313" key="4">
    <source>
        <dbReference type="Proteomes" id="UP000720189"/>
    </source>
</evidence>
<dbReference type="GeneID" id="70228831"/>
<feature type="region of interest" description="Disordered" evidence="2">
    <location>
        <begin position="242"/>
        <end position="262"/>
    </location>
</feature>
<protein>
    <submittedName>
        <fullName evidence="3">Uncharacterized protein</fullName>
    </submittedName>
</protein>
<accession>A0A9P9KNT0</accession>
<evidence type="ECO:0000313" key="3">
    <source>
        <dbReference type="EMBL" id="KAH7265496.1"/>
    </source>
</evidence>
<comment type="caution">
    <text evidence="3">The sequence shown here is derived from an EMBL/GenBank/DDBJ whole genome shotgun (WGS) entry which is preliminary data.</text>
</comment>
<sequence>MGQDEVGLEVIPPPPGYSTSNQHENFVMPTSFTIHKKGDSEVKFNIRGNTGSTPLSIACTYKNTEDDFEARVNLLPRKDENASPLATVTYSRHSAELEFTNTSPPSHITMYYRLLGDRNATHTFNVNTPQRTGFEWRNLGDGEGWKLYIGSKPEVLAIGALNMGSDKPTRFEFTDVQMAKHEVDSDQLKKRVKELEAENRNFRALFESLKEPDAGTSQEILERIQAGDELQTVVKDARGLLGKRKRSPGPTTMSSQRPSDWTTCRGISPRNPNTSPTAVNPVVLPLQASTRSLPPTPLASPPIHTVLLNEARAKEYCDPRLNDLSVSYLTRVPISNQSAATLISTFLETYNFTAGFIDGNLFVTDLVQHNSTFYSAFLVSSILFLVRVTHAASDYRAATLAQSFFNYSKQLPRRKAT</sequence>
<feature type="coiled-coil region" evidence="1">
    <location>
        <begin position="178"/>
        <end position="205"/>
    </location>
</feature>
<dbReference type="AlphaFoldDB" id="A0A9P9KNT0"/>
<proteinExistence type="predicted"/>
<dbReference type="PANTHER" id="PTHR47256">
    <property type="entry name" value="ZN(II)2CYS6 TRANSCRIPTION FACTOR (EUROFUNG)-RELATED"/>
    <property type="match status" value="1"/>
</dbReference>
<evidence type="ECO:0000256" key="2">
    <source>
        <dbReference type="SAM" id="MobiDB-lite"/>
    </source>
</evidence>
<dbReference type="InterPro" id="IPR053187">
    <property type="entry name" value="Notoamide_regulator"/>
</dbReference>
<feature type="compositionally biased region" description="Polar residues" evidence="2">
    <location>
        <begin position="249"/>
        <end position="262"/>
    </location>
</feature>
<dbReference type="OrthoDB" id="2740448at2759"/>
<dbReference type="Proteomes" id="UP000720189">
    <property type="component" value="Unassembled WGS sequence"/>
</dbReference>
<organism evidence="3 4">
    <name type="scientific">Fusarium redolens</name>
    <dbReference type="NCBI Taxonomy" id="48865"/>
    <lineage>
        <taxon>Eukaryota</taxon>
        <taxon>Fungi</taxon>
        <taxon>Dikarya</taxon>
        <taxon>Ascomycota</taxon>
        <taxon>Pezizomycotina</taxon>
        <taxon>Sordariomycetes</taxon>
        <taxon>Hypocreomycetidae</taxon>
        <taxon>Hypocreales</taxon>
        <taxon>Nectriaceae</taxon>
        <taxon>Fusarium</taxon>
        <taxon>Fusarium redolens species complex</taxon>
    </lineage>
</organism>
<dbReference type="PANTHER" id="PTHR47256:SF1">
    <property type="entry name" value="ZN(II)2CYS6 TRANSCRIPTION FACTOR (EUROFUNG)"/>
    <property type="match status" value="1"/>
</dbReference>
<dbReference type="EMBL" id="JAGMUX010000003">
    <property type="protein sequence ID" value="KAH7265496.1"/>
    <property type="molecule type" value="Genomic_DNA"/>
</dbReference>
<keyword evidence="1" id="KW-0175">Coiled coil</keyword>
<evidence type="ECO:0000256" key="1">
    <source>
        <dbReference type="SAM" id="Coils"/>
    </source>
</evidence>
<keyword evidence="4" id="KW-1185">Reference proteome</keyword>
<reference evidence="3" key="1">
    <citation type="journal article" date="2021" name="Nat. Commun.">
        <title>Genetic determinants of endophytism in the Arabidopsis root mycobiome.</title>
        <authorList>
            <person name="Mesny F."/>
            <person name="Miyauchi S."/>
            <person name="Thiergart T."/>
            <person name="Pickel B."/>
            <person name="Atanasova L."/>
            <person name="Karlsson M."/>
            <person name="Huettel B."/>
            <person name="Barry K.W."/>
            <person name="Haridas S."/>
            <person name="Chen C."/>
            <person name="Bauer D."/>
            <person name="Andreopoulos W."/>
            <person name="Pangilinan J."/>
            <person name="LaButti K."/>
            <person name="Riley R."/>
            <person name="Lipzen A."/>
            <person name="Clum A."/>
            <person name="Drula E."/>
            <person name="Henrissat B."/>
            <person name="Kohler A."/>
            <person name="Grigoriev I.V."/>
            <person name="Martin F.M."/>
            <person name="Hacquard S."/>
        </authorList>
    </citation>
    <scope>NUCLEOTIDE SEQUENCE</scope>
    <source>
        <strain evidence="3">MPI-CAGE-AT-0023</strain>
    </source>
</reference>